<dbReference type="PIRSF" id="PIRSF006425">
    <property type="entry name" value="UCP006425_WD40"/>
    <property type="match status" value="1"/>
</dbReference>
<dbReference type="Proteomes" id="UP000199287">
    <property type="component" value="Unassembled WGS sequence"/>
</dbReference>
<dbReference type="InterPro" id="IPR019198">
    <property type="entry name" value="Beta_propeller_containing"/>
</dbReference>
<dbReference type="EMBL" id="FOQA01000001">
    <property type="protein sequence ID" value="SFH59820.1"/>
    <property type="molecule type" value="Genomic_DNA"/>
</dbReference>
<organism evidence="1 2">
    <name type="scientific">Tindallia magadiensis</name>
    <dbReference type="NCBI Taxonomy" id="69895"/>
    <lineage>
        <taxon>Bacteria</taxon>
        <taxon>Bacillati</taxon>
        <taxon>Bacillota</taxon>
        <taxon>Clostridia</taxon>
        <taxon>Peptostreptococcales</taxon>
        <taxon>Tindalliaceae</taxon>
        <taxon>Tindallia</taxon>
    </lineage>
</organism>
<dbReference type="OrthoDB" id="9778998at2"/>
<evidence type="ECO:0000313" key="1">
    <source>
        <dbReference type="EMBL" id="SFH59820.1"/>
    </source>
</evidence>
<sequence>MKGKWIRVIGISLLICGVVFSGAGIAEEEASGIRKLSGYEELKELLEEKEMDFDYRHVVEWGMEESMESALPADSSAKQSIDYSSTNIQVEGVDEGDIVKTDGSYLYRVTAGKILILKVDPASSMEKIGSIDLNDGFRPTEIYLDDDYLVVLGSGPSLRPIKDPVLYDSAESSELTVSDVAEGIDGRRIYPSFYWNMPSTSRLQVYDIKNPEEAAMIREVILEGQLFTSRKIGKDIYFVTNRNLDYYGMNRVEAEKAKSYMKPKYKDSAIRDGEVQQVEFEEIGYFPDSITANYITVAGVQLDHIDKPVITEVLMGRGDHLYASRKNLYMAMEKRKAGETETDIFRFALKEGAIKHQATGTVPGRVLNQFSMDEYDETFRVATTTGQMWRMDEHTSKNHVFILDLDLKIVGSIEDIAPTERIYSARFMGDRAYLVTFREIDPFYVIDIKDPLHPKILGYLKIPGYSDYLHPYDENHILGFGKEVYDIKGNAIPGGFKIGLFDVTDVEAPIEKFKLEIGDTGTDSELLRNHRALLFSKERDLIAFPITIMTKSNEEQEKNPWQRGMFTFQGAHVYGLDLEEGFQLKKEITHLNVMDYIKAGSHWYGSDKNVDRILYIDDLLLTISDYKMQRHDLETLQLKDELIFER</sequence>
<name>A0A1I3BCE6_9FIRM</name>
<reference evidence="2" key="1">
    <citation type="submission" date="2016-10" db="EMBL/GenBank/DDBJ databases">
        <authorList>
            <person name="Varghese N."/>
            <person name="Submissions S."/>
        </authorList>
    </citation>
    <scope>NUCLEOTIDE SEQUENCE [LARGE SCALE GENOMIC DNA]</scope>
    <source>
        <strain evidence="2">Z-7934</strain>
    </source>
</reference>
<dbReference type="Pfam" id="PF09826">
    <property type="entry name" value="Beta_propel"/>
    <property type="match status" value="1"/>
</dbReference>
<dbReference type="AlphaFoldDB" id="A0A1I3BCE6"/>
<evidence type="ECO:0000313" key="2">
    <source>
        <dbReference type="Proteomes" id="UP000199287"/>
    </source>
</evidence>
<dbReference type="InterPro" id="IPR014441">
    <property type="entry name" value="UCP006425_b-propeller"/>
</dbReference>
<dbReference type="STRING" id="69895.SAMN05192551_101715"/>
<protein>
    <submittedName>
        <fullName evidence="1">Secreted protein containing C-terminal beta-propeller domain</fullName>
    </submittedName>
</protein>
<proteinExistence type="predicted"/>
<accession>A0A1I3BCE6</accession>
<keyword evidence="2" id="KW-1185">Reference proteome</keyword>
<gene>
    <name evidence="1" type="ORF">SAMN05192551_101715</name>
</gene>
<dbReference type="RefSeq" id="WP_093369779.1">
    <property type="nucleotide sequence ID" value="NZ_FOQA01000001.1"/>
</dbReference>